<accession>A0A0U2V984</accession>
<dbReference type="InterPro" id="IPR012678">
    <property type="entry name" value="Ribosomal_uL23/eL15/eS24_sf"/>
</dbReference>
<comment type="similarity">
    <text evidence="1 4">Belongs to the eukaryotic ribosomal protein eL15 family.</text>
</comment>
<dbReference type="InterPro" id="IPR024794">
    <property type="entry name" value="Rbsml_eL15_core_dom_sf"/>
</dbReference>
<dbReference type="InterPro" id="IPR000439">
    <property type="entry name" value="Ribosomal_eL15"/>
</dbReference>
<feature type="region of interest" description="Disordered" evidence="5">
    <location>
        <begin position="75"/>
        <end position="104"/>
    </location>
</feature>
<dbReference type="Pfam" id="PF00827">
    <property type="entry name" value="Ribosomal_L15e"/>
    <property type="match status" value="1"/>
</dbReference>
<dbReference type="PANTHER" id="PTHR11847:SF4">
    <property type="entry name" value="LARGE RIBOSOMAL SUBUNIT PROTEIN EL15"/>
    <property type="match status" value="1"/>
</dbReference>
<dbReference type="GO" id="GO:0022625">
    <property type="term" value="C:cytosolic large ribosomal subunit"/>
    <property type="evidence" value="ECO:0007669"/>
    <property type="project" value="TreeGrafter"/>
</dbReference>
<keyword evidence="3 4" id="KW-0687">Ribonucleoprotein</keyword>
<protein>
    <recommendedName>
        <fullName evidence="4">Ribosomal protein L15</fullName>
    </recommendedName>
</protein>
<sequence length="205" mass="24286">MGAYKYISELYRKKQSDVMRYLLRVRCWQYRQLTKLHRCPRPSRPDKARRLGYKAKQGFVIYRICMRRGGRKRPVAKGCPYGKPKTSGAVKKQKPERNLQSIAEERTGRRLPGLRVLNSYWVAQDSTYKYFEVILIDPFHKAIRRDPKVNWICRPVMKHRELRGLTHSGKSSRGLGKGRRYNQTKSGGRRAAWLRKNSIKLHRKR</sequence>
<dbReference type="EMBL" id="KT754956">
    <property type="protein sequence ID" value="ALS04790.1"/>
    <property type="molecule type" value="mRNA"/>
</dbReference>
<evidence type="ECO:0000313" key="6">
    <source>
        <dbReference type="EMBL" id="ALS04790.1"/>
    </source>
</evidence>
<evidence type="ECO:0000256" key="1">
    <source>
        <dbReference type="ARBA" id="ARBA00006857"/>
    </source>
</evidence>
<organism evidence="6">
    <name type="scientific">Pseudodiaptomus poplesia</name>
    <dbReference type="NCBI Taxonomy" id="213370"/>
    <lineage>
        <taxon>Eukaryota</taxon>
        <taxon>Metazoa</taxon>
        <taxon>Ecdysozoa</taxon>
        <taxon>Arthropoda</taxon>
        <taxon>Crustacea</taxon>
        <taxon>Multicrustacea</taxon>
        <taxon>Hexanauplia</taxon>
        <taxon>Copepoda</taxon>
        <taxon>Calanoida</taxon>
        <taxon>Pseudodiaptomidae</taxon>
        <taxon>Pseudodiaptomus</taxon>
    </lineage>
</organism>
<dbReference type="PANTHER" id="PTHR11847">
    <property type="entry name" value="RIBOSOMAL PROTEIN L15"/>
    <property type="match status" value="1"/>
</dbReference>
<dbReference type="NCBIfam" id="NF003269">
    <property type="entry name" value="PRK04243.1"/>
    <property type="match status" value="1"/>
</dbReference>
<dbReference type="AlphaFoldDB" id="A0A0U2V984"/>
<dbReference type="SUPFAM" id="SSF54189">
    <property type="entry name" value="Ribosomal proteins S24e, L23 and L15e"/>
    <property type="match status" value="1"/>
</dbReference>
<evidence type="ECO:0000256" key="2">
    <source>
        <dbReference type="ARBA" id="ARBA00022980"/>
    </source>
</evidence>
<evidence type="ECO:0000256" key="5">
    <source>
        <dbReference type="SAM" id="MobiDB-lite"/>
    </source>
</evidence>
<dbReference type="FunFam" id="3.40.1120.10:FF:000001">
    <property type="entry name" value="Ribosomal protein L15"/>
    <property type="match status" value="1"/>
</dbReference>
<dbReference type="GO" id="GO:0003735">
    <property type="term" value="F:structural constituent of ribosome"/>
    <property type="evidence" value="ECO:0007669"/>
    <property type="project" value="InterPro"/>
</dbReference>
<proteinExistence type="evidence at transcript level"/>
<evidence type="ECO:0000256" key="4">
    <source>
        <dbReference type="RuleBase" id="RU000663"/>
    </source>
</evidence>
<dbReference type="GO" id="GO:0002181">
    <property type="term" value="P:cytoplasmic translation"/>
    <property type="evidence" value="ECO:0007669"/>
    <property type="project" value="TreeGrafter"/>
</dbReference>
<keyword evidence="2 4" id="KW-0689">Ribosomal protein</keyword>
<feature type="region of interest" description="Disordered" evidence="5">
    <location>
        <begin position="165"/>
        <end position="205"/>
    </location>
</feature>
<feature type="compositionally biased region" description="Basic and acidic residues" evidence="5">
    <location>
        <begin position="93"/>
        <end position="104"/>
    </location>
</feature>
<reference evidence="6" key="1">
    <citation type="journal article" date="2015" name="Sci. Rep.">
        <title>Spliced leader RNA trans-splicing discovered in copepods.</title>
        <authorList>
            <person name="Yang F."/>
            <person name="Xu D."/>
            <person name="Zhuang Y."/>
            <person name="Yi X."/>
            <person name="Huang Y."/>
            <person name="Chen H."/>
            <person name="Lin S."/>
            <person name="Campbell D.A."/>
            <person name="Sturm N.R."/>
            <person name="Liu G."/>
            <person name="Zhang H."/>
        </authorList>
    </citation>
    <scope>NUCLEOTIDE SEQUENCE</scope>
</reference>
<dbReference type="Gene3D" id="3.40.1120.10">
    <property type="entry name" value="Ribosomal protein l15e"/>
    <property type="match status" value="1"/>
</dbReference>
<dbReference type="GO" id="GO:0003723">
    <property type="term" value="F:RNA binding"/>
    <property type="evidence" value="ECO:0007669"/>
    <property type="project" value="TreeGrafter"/>
</dbReference>
<name>A0A0U2V984_9MAXI</name>
<evidence type="ECO:0000256" key="3">
    <source>
        <dbReference type="ARBA" id="ARBA00023274"/>
    </source>
</evidence>
<dbReference type="SMART" id="SM01384">
    <property type="entry name" value="Ribosomal_L15e"/>
    <property type="match status" value="1"/>
</dbReference>